<dbReference type="InterPro" id="IPR052710">
    <property type="entry name" value="CAAX_protease"/>
</dbReference>
<feature type="transmembrane region" description="Helical" evidence="1">
    <location>
        <begin position="173"/>
        <end position="206"/>
    </location>
</feature>
<dbReference type="GO" id="GO:0080120">
    <property type="term" value="P:CAAX-box protein maturation"/>
    <property type="evidence" value="ECO:0007669"/>
    <property type="project" value="UniProtKB-ARBA"/>
</dbReference>
<keyword evidence="1" id="KW-0472">Membrane</keyword>
<sequence length="237" mass="27236">MYWHIKHLLKIVGNFAVYYLLTGIIVVLIFVIVTFLTGNEISGISIEFLTDVVSLFVVFLFFSLYKKNIQSELFKTKLQIKKVLTLIGYSVLLRIALLIILVSGIFLLSFWFGDKLEDLINTGIEYQWSVFDGAKGLDTVLGFASFVIYGPIQEELFFRGVIFAYLKKHYRGLFAVIYASAIFALAHIHPGLYFSSFIVGLVLSYIFLKWNNLWYCVIFHILFNLQPFILMAIFGSQ</sequence>
<feature type="domain" description="CAAX prenyl protease 2/Lysostaphin resistance protein A-like" evidence="2">
    <location>
        <begin position="139"/>
        <end position="225"/>
    </location>
</feature>
<accession>A0A1F7IZ23</accession>
<feature type="transmembrane region" description="Helical" evidence="1">
    <location>
        <begin position="12"/>
        <end position="36"/>
    </location>
</feature>
<dbReference type="EMBL" id="MGAL01000012">
    <property type="protein sequence ID" value="OGK48608.1"/>
    <property type="molecule type" value="Genomic_DNA"/>
</dbReference>
<dbReference type="InterPro" id="IPR003675">
    <property type="entry name" value="Rce1/LyrA-like_dom"/>
</dbReference>
<evidence type="ECO:0000259" key="2">
    <source>
        <dbReference type="Pfam" id="PF02517"/>
    </source>
</evidence>
<feature type="transmembrane region" description="Helical" evidence="1">
    <location>
        <begin position="86"/>
        <end position="113"/>
    </location>
</feature>
<dbReference type="Pfam" id="PF02517">
    <property type="entry name" value="Rce1-like"/>
    <property type="match status" value="1"/>
</dbReference>
<reference evidence="3 4" key="1">
    <citation type="journal article" date="2016" name="Nat. Commun.">
        <title>Thousands of microbial genomes shed light on interconnected biogeochemical processes in an aquifer system.</title>
        <authorList>
            <person name="Anantharaman K."/>
            <person name="Brown C.T."/>
            <person name="Hug L.A."/>
            <person name="Sharon I."/>
            <person name="Castelle C.J."/>
            <person name="Probst A.J."/>
            <person name="Thomas B.C."/>
            <person name="Singh A."/>
            <person name="Wilkins M.J."/>
            <person name="Karaoz U."/>
            <person name="Brodie E.L."/>
            <person name="Williams K.H."/>
            <person name="Hubbard S.S."/>
            <person name="Banfield J.F."/>
        </authorList>
    </citation>
    <scope>NUCLEOTIDE SEQUENCE [LARGE SCALE GENOMIC DNA]</scope>
</reference>
<evidence type="ECO:0000313" key="4">
    <source>
        <dbReference type="Proteomes" id="UP000177141"/>
    </source>
</evidence>
<feature type="transmembrane region" description="Helical" evidence="1">
    <location>
        <begin position="133"/>
        <end position="152"/>
    </location>
</feature>
<dbReference type="GO" id="GO:0004175">
    <property type="term" value="F:endopeptidase activity"/>
    <property type="evidence" value="ECO:0007669"/>
    <property type="project" value="UniProtKB-ARBA"/>
</dbReference>
<dbReference type="PANTHER" id="PTHR36435:SF1">
    <property type="entry name" value="CAAX AMINO TERMINAL PROTEASE FAMILY PROTEIN"/>
    <property type="match status" value="1"/>
</dbReference>
<organism evidence="3 4">
    <name type="scientific">Candidatus Roizmanbacteria bacterium RIFCSPLOWO2_01_FULL_38_12</name>
    <dbReference type="NCBI Taxonomy" id="1802061"/>
    <lineage>
        <taxon>Bacteria</taxon>
        <taxon>Candidatus Roizmaniibacteriota</taxon>
    </lineage>
</organism>
<dbReference type="STRING" id="1802061.A3A93_05305"/>
<feature type="transmembrane region" description="Helical" evidence="1">
    <location>
        <begin position="212"/>
        <end position="234"/>
    </location>
</feature>
<proteinExistence type="predicted"/>
<feature type="transmembrane region" description="Helical" evidence="1">
    <location>
        <begin position="48"/>
        <end position="65"/>
    </location>
</feature>
<comment type="caution">
    <text evidence="3">The sequence shown here is derived from an EMBL/GenBank/DDBJ whole genome shotgun (WGS) entry which is preliminary data.</text>
</comment>
<protein>
    <recommendedName>
        <fullName evidence="2">CAAX prenyl protease 2/Lysostaphin resistance protein A-like domain-containing protein</fullName>
    </recommendedName>
</protein>
<keyword evidence="1" id="KW-0812">Transmembrane</keyword>
<dbReference type="AlphaFoldDB" id="A0A1F7IZ23"/>
<keyword evidence="1" id="KW-1133">Transmembrane helix</keyword>
<dbReference type="Proteomes" id="UP000177141">
    <property type="component" value="Unassembled WGS sequence"/>
</dbReference>
<dbReference type="PANTHER" id="PTHR36435">
    <property type="entry name" value="SLR1288 PROTEIN"/>
    <property type="match status" value="1"/>
</dbReference>
<name>A0A1F7IZ23_9BACT</name>
<gene>
    <name evidence="3" type="ORF">A3A93_05305</name>
</gene>
<evidence type="ECO:0000313" key="3">
    <source>
        <dbReference type="EMBL" id="OGK48608.1"/>
    </source>
</evidence>
<evidence type="ECO:0000256" key="1">
    <source>
        <dbReference type="SAM" id="Phobius"/>
    </source>
</evidence>